<sequence length="276" mass="32265">MKRKLFDIWRMFRLNVIENIFSIKFFTITLMLCILFIFSQFDVVYGMATGKYMGYNDIVAIYMNIMHFDRFKPIMIILLSIIFTTEFCKEWISHFDRFILTRCSVKGYIYGKILGNIVAIYCSMAIATTVFVLFFHLYFKLDFVDYSDMESQINGYWPYGDIIFKGNPIWYFVIISTIFATAVIFLTLLGMVISLYFPNKFVALAAPYICYYLLCSITLFFPEPLEFLGISMGTASVGNNMLINFLYNMGILVIFIIIVAVGIRRKVERRCFLDTI</sequence>
<organism evidence="2 3">
    <name type="scientific">Robinsoniella peoriensis</name>
    <dbReference type="NCBI Taxonomy" id="180332"/>
    <lineage>
        <taxon>Bacteria</taxon>
        <taxon>Bacillati</taxon>
        <taxon>Bacillota</taxon>
        <taxon>Clostridia</taxon>
        <taxon>Lachnospirales</taxon>
        <taxon>Lachnospiraceae</taxon>
        <taxon>Robinsoniella</taxon>
    </lineage>
</organism>
<feature type="transmembrane region" description="Helical" evidence="1">
    <location>
        <begin position="113"/>
        <end position="139"/>
    </location>
</feature>
<proteinExistence type="predicted"/>
<dbReference type="EMBL" id="QGQD01000033">
    <property type="protein sequence ID" value="TLD01649.1"/>
    <property type="molecule type" value="Genomic_DNA"/>
</dbReference>
<gene>
    <name evidence="2" type="ORF">DSM106044_01448</name>
</gene>
<evidence type="ECO:0000256" key="1">
    <source>
        <dbReference type="SAM" id="Phobius"/>
    </source>
</evidence>
<keyword evidence="1" id="KW-0472">Membrane</keyword>
<feature type="transmembrane region" description="Helical" evidence="1">
    <location>
        <begin position="21"/>
        <end position="41"/>
    </location>
</feature>
<keyword evidence="1" id="KW-1133">Transmembrane helix</keyword>
<keyword evidence="1" id="KW-0812">Transmembrane</keyword>
<name>A0A4U8QAJ3_9FIRM</name>
<dbReference type="Proteomes" id="UP000306509">
    <property type="component" value="Unassembled WGS sequence"/>
</dbReference>
<protein>
    <submittedName>
        <fullName evidence="2">ABC-2 family transporter protein</fullName>
    </submittedName>
</protein>
<evidence type="ECO:0000313" key="2">
    <source>
        <dbReference type="EMBL" id="TLD01649.1"/>
    </source>
</evidence>
<feature type="transmembrane region" description="Helical" evidence="1">
    <location>
        <begin position="241"/>
        <end position="263"/>
    </location>
</feature>
<keyword evidence="3" id="KW-1185">Reference proteome</keyword>
<evidence type="ECO:0000313" key="3">
    <source>
        <dbReference type="Proteomes" id="UP000306509"/>
    </source>
</evidence>
<comment type="caution">
    <text evidence="2">The sequence shown here is derived from an EMBL/GenBank/DDBJ whole genome shotgun (WGS) entry which is preliminary data.</text>
</comment>
<feature type="transmembrane region" description="Helical" evidence="1">
    <location>
        <begin position="169"/>
        <end position="189"/>
    </location>
</feature>
<dbReference type="AlphaFoldDB" id="A0A4U8QAJ3"/>
<feature type="transmembrane region" description="Helical" evidence="1">
    <location>
        <begin position="73"/>
        <end position="92"/>
    </location>
</feature>
<feature type="transmembrane region" description="Helical" evidence="1">
    <location>
        <begin position="201"/>
        <end position="221"/>
    </location>
</feature>
<reference evidence="2 3" key="1">
    <citation type="journal article" date="2019" name="Anaerobe">
        <title>Detection of Robinsoniella peoriensis in multiple bone samples of a trauma patient.</title>
        <authorList>
            <person name="Schrottner P."/>
            <person name="Hartwich K."/>
            <person name="Bunk B."/>
            <person name="Schober I."/>
            <person name="Helbig S."/>
            <person name="Rudolph W.W."/>
            <person name="Gunzer F."/>
        </authorList>
    </citation>
    <scope>NUCLEOTIDE SEQUENCE [LARGE SCALE GENOMIC DNA]</scope>
    <source>
        <strain evidence="2 3">DSM 106044</strain>
    </source>
</reference>
<accession>A0A4U8QAJ3</accession>